<reference evidence="1 2" key="1">
    <citation type="journal article" date="2020" name="Cell">
        <title>Large-Scale Comparative Analyses of Tick Genomes Elucidate Their Genetic Diversity and Vector Capacities.</title>
        <authorList>
            <consortium name="Tick Genome and Microbiome Consortium (TIGMIC)"/>
            <person name="Jia N."/>
            <person name="Wang J."/>
            <person name="Shi W."/>
            <person name="Du L."/>
            <person name="Sun Y."/>
            <person name="Zhan W."/>
            <person name="Jiang J.F."/>
            <person name="Wang Q."/>
            <person name="Zhang B."/>
            <person name="Ji P."/>
            <person name="Bell-Sakyi L."/>
            <person name="Cui X.M."/>
            <person name="Yuan T.T."/>
            <person name="Jiang B.G."/>
            <person name="Yang W.F."/>
            <person name="Lam T.T."/>
            <person name="Chang Q.C."/>
            <person name="Ding S.J."/>
            <person name="Wang X.J."/>
            <person name="Zhu J.G."/>
            <person name="Ruan X.D."/>
            <person name="Zhao L."/>
            <person name="Wei J.T."/>
            <person name="Ye R.Z."/>
            <person name="Que T.C."/>
            <person name="Du C.H."/>
            <person name="Zhou Y.H."/>
            <person name="Cheng J.X."/>
            <person name="Dai P.F."/>
            <person name="Guo W.B."/>
            <person name="Han X.H."/>
            <person name="Huang E.J."/>
            <person name="Li L.F."/>
            <person name="Wei W."/>
            <person name="Gao Y.C."/>
            <person name="Liu J.Z."/>
            <person name="Shao H.Z."/>
            <person name="Wang X."/>
            <person name="Wang C.C."/>
            <person name="Yang T.C."/>
            <person name="Huo Q.B."/>
            <person name="Li W."/>
            <person name="Chen H.Y."/>
            <person name="Chen S.E."/>
            <person name="Zhou L.G."/>
            <person name="Ni X.B."/>
            <person name="Tian J.H."/>
            <person name="Sheng Y."/>
            <person name="Liu T."/>
            <person name="Pan Y.S."/>
            <person name="Xia L.Y."/>
            <person name="Li J."/>
            <person name="Zhao F."/>
            <person name="Cao W.C."/>
        </authorList>
    </citation>
    <scope>NUCLEOTIDE SEQUENCE [LARGE SCALE GENOMIC DNA]</scope>
    <source>
        <strain evidence="1">Iper-2018</strain>
    </source>
</reference>
<protein>
    <submittedName>
        <fullName evidence="1">Uncharacterized protein</fullName>
    </submittedName>
</protein>
<accession>A0AC60Q105</accession>
<gene>
    <name evidence="1" type="ORF">HPB47_026042</name>
</gene>
<comment type="caution">
    <text evidence="1">The sequence shown here is derived from an EMBL/GenBank/DDBJ whole genome shotgun (WGS) entry which is preliminary data.</text>
</comment>
<dbReference type="Proteomes" id="UP000805193">
    <property type="component" value="Unassembled WGS sequence"/>
</dbReference>
<evidence type="ECO:0000313" key="1">
    <source>
        <dbReference type="EMBL" id="KAG0426860.1"/>
    </source>
</evidence>
<evidence type="ECO:0000313" key="2">
    <source>
        <dbReference type="Proteomes" id="UP000805193"/>
    </source>
</evidence>
<organism evidence="1 2">
    <name type="scientific">Ixodes persulcatus</name>
    <name type="common">Taiga tick</name>
    <dbReference type="NCBI Taxonomy" id="34615"/>
    <lineage>
        <taxon>Eukaryota</taxon>
        <taxon>Metazoa</taxon>
        <taxon>Ecdysozoa</taxon>
        <taxon>Arthropoda</taxon>
        <taxon>Chelicerata</taxon>
        <taxon>Arachnida</taxon>
        <taxon>Acari</taxon>
        <taxon>Parasitiformes</taxon>
        <taxon>Ixodida</taxon>
        <taxon>Ixodoidea</taxon>
        <taxon>Ixodidae</taxon>
        <taxon>Ixodinae</taxon>
        <taxon>Ixodes</taxon>
    </lineage>
</organism>
<dbReference type="EMBL" id="JABSTQ010009678">
    <property type="protein sequence ID" value="KAG0426860.1"/>
    <property type="molecule type" value="Genomic_DNA"/>
</dbReference>
<proteinExistence type="predicted"/>
<keyword evidence="2" id="KW-1185">Reference proteome</keyword>
<name>A0AC60Q105_IXOPE</name>
<sequence>MATGDHGPVGTLSRRTVGFSDALDWRPLLFVEPVIAERACALCGVLCRKAVRLWCAHTVCSDCYAECVERGGTCPLDQEPFCEDDLDRLECSAGYIMKRRVACWNLPSGCNFIGPVSSLLDHFKQCTFHTVSCPQCSCSVVRSNIVRHCKEGCSIAPTMDTVANISLNPDHGSIQQARNELKESLGKISEDLMFLQSSLNQCSEDIRATGTSCKDLLEDQFSKLNELDAFITAGFTEKQQALQIVEANVVTALVTVGTSTRDLILKELHAQSDQLIAPTYASCKQLLEGQATRFRDLTALCTAGFSEELGALQRVVADVKTTVSTNRNIMTKELRAQSNQLMPAREGMSQKEICVSKEITCRWDFGDWASKKEVDGVEYGSRSYESPSWNAFGYNITLVLKLNKKDSEDIDVICDFRTYPGDSDPEEGSPEMNAVTANGTLSCKVVLTVEQLKICQEVPLTAMPADCVSRLA</sequence>